<feature type="domain" description="FH2" evidence="3">
    <location>
        <begin position="241"/>
        <end position="696"/>
    </location>
</feature>
<dbReference type="AlphaFoldDB" id="A0A2G8KRD9"/>
<dbReference type="GO" id="GO:0051015">
    <property type="term" value="F:actin filament binding"/>
    <property type="evidence" value="ECO:0007669"/>
    <property type="project" value="TreeGrafter"/>
</dbReference>
<dbReference type="OrthoDB" id="427644at2759"/>
<reference evidence="4 5" key="1">
    <citation type="journal article" date="2017" name="PLoS Biol.">
        <title>The sea cucumber genome provides insights into morphological evolution and visceral regeneration.</title>
        <authorList>
            <person name="Zhang X."/>
            <person name="Sun L."/>
            <person name="Yuan J."/>
            <person name="Sun Y."/>
            <person name="Gao Y."/>
            <person name="Zhang L."/>
            <person name="Li S."/>
            <person name="Dai H."/>
            <person name="Hamel J.F."/>
            <person name="Liu C."/>
            <person name="Yu Y."/>
            <person name="Liu S."/>
            <person name="Lin W."/>
            <person name="Guo K."/>
            <person name="Jin S."/>
            <person name="Xu P."/>
            <person name="Storey K.B."/>
            <person name="Huan P."/>
            <person name="Zhang T."/>
            <person name="Zhou Y."/>
            <person name="Zhang J."/>
            <person name="Lin C."/>
            <person name="Li X."/>
            <person name="Xing L."/>
            <person name="Huo D."/>
            <person name="Sun M."/>
            <person name="Wang L."/>
            <person name="Mercier A."/>
            <person name="Li F."/>
            <person name="Yang H."/>
            <person name="Xiang J."/>
        </authorList>
    </citation>
    <scope>NUCLEOTIDE SEQUENCE [LARGE SCALE GENOMIC DNA]</scope>
    <source>
        <strain evidence="4">Shaxun</strain>
        <tissue evidence="4">Muscle</tissue>
    </source>
</reference>
<proteinExistence type="inferred from homology"/>
<sequence length="731" mass="84300">MTRGKVTVIHESHYVYYEIIGEEEAREEHEETRSDTVSKCNQLAWLLDLYFILKISNKGIYSICTSLFAISALQIPEVEDHQQVLMGMKKEHTVQLQKLQSDHHLSVFTLRGEHAAQMMELEEQVQTLRKKIVELETKTGVGCHKLLVDKAVETDRIEVNRQALQPHIDKFESLPHITDTKLQTDMDFQNIRSLVNNGNSDVTFRDGCGPTGYGQSFGGPPPPPPLTGGVPHHKSSVNVPLKPMVEPAVPMKALYWSRIQIHKLESKRELDARFPLLWSTLKETDFNIEEFEDLFSKKGVTKKKKALSDTIKKTKAKKVAKLLDDKRSQAVGIFMSSLHIEMRDLEQAVLKMDLSVVDLESLQSLYDMRPQKEELAKIKNHLQKEGAADLDKPEQFLHEVSQIPEFANRVFCITYQSTNEEQMSEITCRINILQDIMEILHNGEGLKKIFSIVLAFGNYMNGGNRTRGQADGFGLEILAKLKDVKSAPNRLLHIHLGLLWLMVDNDMTSINLSCHNPREVKRKNSRGNSVSFLQFVIFTYIRQIEENLDAEKSHFPLPDTRKIDQACHLKFEDIDKAIKKLKRDIKGCELKVKQVVEESSEEYLEPFQGEMEKFLDKARENAVNVEKKLEDTRERFQEMVKYFHVKPKSNEKEVTLNAFFSLWMPFCEDFKDLWKKELRRAAKMRLQRDEKMIEQRLEGKRASIRKSSMKAGGLKSKLMMQRSMDLTKPVD</sequence>
<dbReference type="SUPFAM" id="SSF101447">
    <property type="entry name" value="Formin homology 2 domain (FH2 domain)"/>
    <property type="match status" value="1"/>
</dbReference>
<keyword evidence="5" id="KW-1185">Reference proteome</keyword>
<dbReference type="STRING" id="307972.A0A2G8KRD9"/>
<dbReference type="InterPro" id="IPR015425">
    <property type="entry name" value="FH2_Formin"/>
</dbReference>
<keyword evidence="2" id="KW-0175">Coiled coil</keyword>
<dbReference type="InterPro" id="IPR042201">
    <property type="entry name" value="FH2_Formin_sf"/>
</dbReference>
<evidence type="ECO:0000259" key="3">
    <source>
        <dbReference type="PROSITE" id="PS51444"/>
    </source>
</evidence>
<evidence type="ECO:0000256" key="1">
    <source>
        <dbReference type="ARBA" id="ARBA00005271"/>
    </source>
</evidence>
<dbReference type="GO" id="GO:0005737">
    <property type="term" value="C:cytoplasm"/>
    <property type="evidence" value="ECO:0007669"/>
    <property type="project" value="TreeGrafter"/>
</dbReference>
<organism evidence="4 5">
    <name type="scientific">Stichopus japonicus</name>
    <name type="common">Sea cucumber</name>
    <dbReference type="NCBI Taxonomy" id="307972"/>
    <lineage>
        <taxon>Eukaryota</taxon>
        <taxon>Metazoa</taxon>
        <taxon>Echinodermata</taxon>
        <taxon>Eleutherozoa</taxon>
        <taxon>Echinozoa</taxon>
        <taxon>Holothuroidea</taxon>
        <taxon>Aspidochirotacea</taxon>
        <taxon>Aspidochirotida</taxon>
        <taxon>Stichopodidae</taxon>
        <taxon>Apostichopus</taxon>
    </lineage>
</organism>
<dbReference type="SMART" id="SM00498">
    <property type="entry name" value="FH2"/>
    <property type="match status" value="1"/>
</dbReference>
<dbReference type="GO" id="GO:0030866">
    <property type="term" value="P:cortical actin cytoskeleton organization"/>
    <property type="evidence" value="ECO:0007669"/>
    <property type="project" value="TreeGrafter"/>
</dbReference>
<dbReference type="GO" id="GO:0005856">
    <property type="term" value="C:cytoskeleton"/>
    <property type="evidence" value="ECO:0007669"/>
    <property type="project" value="TreeGrafter"/>
</dbReference>
<evidence type="ECO:0000256" key="2">
    <source>
        <dbReference type="SAM" id="Coils"/>
    </source>
</evidence>
<feature type="coiled-coil region" evidence="2">
    <location>
        <begin position="571"/>
        <end position="635"/>
    </location>
</feature>
<dbReference type="PROSITE" id="PS51444">
    <property type="entry name" value="FH2"/>
    <property type="match status" value="1"/>
</dbReference>
<dbReference type="PANTHER" id="PTHR45920:SF7">
    <property type="entry name" value="FORMIN-G"/>
    <property type="match status" value="1"/>
</dbReference>
<name>A0A2G8KRD9_STIJA</name>
<gene>
    <name evidence="4" type="ORF">BSL78_12550</name>
</gene>
<dbReference type="Pfam" id="PF02181">
    <property type="entry name" value="FH2"/>
    <property type="match status" value="1"/>
</dbReference>
<dbReference type="Gene3D" id="1.20.58.2220">
    <property type="entry name" value="Formin, FH2 domain"/>
    <property type="match status" value="1"/>
</dbReference>
<comment type="similarity">
    <text evidence="1">Belongs to the formin homology family. Cappuccino subfamily.</text>
</comment>
<accession>A0A2G8KRD9</accession>
<protein>
    <recommendedName>
        <fullName evidence="3">FH2 domain-containing protein</fullName>
    </recommendedName>
</protein>
<evidence type="ECO:0000313" key="4">
    <source>
        <dbReference type="EMBL" id="PIK50571.1"/>
    </source>
</evidence>
<comment type="caution">
    <text evidence="4">The sequence shown here is derived from an EMBL/GenBank/DDBJ whole genome shotgun (WGS) entry which is preliminary data.</text>
</comment>
<feature type="coiled-coil region" evidence="2">
    <location>
        <begin position="111"/>
        <end position="138"/>
    </location>
</feature>
<dbReference type="PANTHER" id="PTHR45920">
    <property type="entry name" value="FORMIN HOMOLOGY 2 DOMAIN CONTAINING, ISOFORM I"/>
    <property type="match status" value="1"/>
</dbReference>
<dbReference type="Proteomes" id="UP000230750">
    <property type="component" value="Unassembled WGS sequence"/>
</dbReference>
<evidence type="ECO:0000313" key="5">
    <source>
        <dbReference type="Proteomes" id="UP000230750"/>
    </source>
</evidence>
<dbReference type="EMBL" id="MRZV01000414">
    <property type="protein sequence ID" value="PIK50571.1"/>
    <property type="molecule type" value="Genomic_DNA"/>
</dbReference>